<protein>
    <submittedName>
        <fullName evidence="1">Uncharacterized protein</fullName>
    </submittedName>
</protein>
<accession>A0A011PEX2</accession>
<evidence type="ECO:0000313" key="1">
    <source>
        <dbReference type="EMBL" id="EXI86101.1"/>
    </source>
</evidence>
<evidence type="ECO:0000313" key="2">
    <source>
        <dbReference type="Proteomes" id="UP000022141"/>
    </source>
</evidence>
<comment type="caution">
    <text evidence="1">The sequence shown here is derived from an EMBL/GenBank/DDBJ whole genome shotgun (WGS) entry which is preliminary data.</text>
</comment>
<name>A0A011PEX2_ACCRE</name>
<dbReference type="PATRIC" id="fig|1454004.3.peg.3331"/>
<dbReference type="AlphaFoldDB" id="A0A011PEX2"/>
<dbReference type="EMBL" id="JEMY01000045">
    <property type="protein sequence ID" value="EXI86101.1"/>
    <property type="molecule type" value="Genomic_DNA"/>
</dbReference>
<organism evidence="1 2">
    <name type="scientific">Accumulibacter regalis</name>
    <dbReference type="NCBI Taxonomy" id="522306"/>
    <lineage>
        <taxon>Bacteria</taxon>
        <taxon>Pseudomonadati</taxon>
        <taxon>Pseudomonadota</taxon>
        <taxon>Betaproteobacteria</taxon>
        <taxon>Candidatus Accumulibacter</taxon>
    </lineage>
</organism>
<sequence>MCPGCVMGAGEPASVGGIGTKGYTGAEGLRRLVSDTSAIP</sequence>
<proteinExistence type="predicted"/>
<reference evidence="1" key="1">
    <citation type="submission" date="2014-02" db="EMBL/GenBank/DDBJ databases">
        <title>Expanding our view of genomic diversity in Candidatus Accumulibacter clades.</title>
        <authorList>
            <person name="Skennerton C.T."/>
            <person name="Barr J.J."/>
            <person name="Slater F.R."/>
            <person name="Bond P.L."/>
            <person name="Tyson G.W."/>
        </authorList>
    </citation>
    <scope>NUCLEOTIDE SEQUENCE [LARGE SCALE GENOMIC DNA]</scope>
</reference>
<gene>
    <name evidence="1" type="ORF">AW11_03230</name>
</gene>
<keyword evidence="2" id="KW-1185">Reference proteome</keyword>
<dbReference type="Proteomes" id="UP000022141">
    <property type="component" value="Unassembled WGS sequence"/>
</dbReference>